<keyword evidence="3" id="KW-1185">Reference proteome</keyword>
<accession>A0A9P0H2A0</accession>
<dbReference type="AlphaFoldDB" id="A0A9P0H2A0"/>
<organism evidence="2 3">
    <name type="scientific">Nezara viridula</name>
    <name type="common">Southern green stink bug</name>
    <name type="synonym">Cimex viridulus</name>
    <dbReference type="NCBI Taxonomy" id="85310"/>
    <lineage>
        <taxon>Eukaryota</taxon>
        <taxon>Metazoa</taxon>
        <taxon>Ecdysozoa</taxon>
        <taxon>Arthropoda</taxon>
        <taxon>Hexapoda</taxon>
        <taxon>Insecta</taxon>
        <taxon>Pterygota</taxon>
        <taxon>Neoptera</taxon>
        <taxon>Paraneoptera</taxon>
        <taxon>Hemiptera</taxon>
        <taxon>Heteroptera</taxon>
        <taxon>Panheteroptera</taxon>
        <taxon>Pentatomomorpha</taxon>
        <taxon>Pentatomoidea</taxon>
        <taxon>Pentatomidae</taxon>
        <taxon>Pentatominae</taxon>
        <taxon>Nezara</taxon>
    </lineage>
</organism>
<name>A0A9P0H2A0_NEZVI</name>
<gene>
    <name evidence="2" type="ORF">NEZAVI_LOCUS3274</name>
</gene>
<dbReference type="EMBL" id="OV725077">
    <property type="protein sequence ID" value="CAH1392461.1"/>
    <property type="molecule type" value="Genomic_DNA"/>
</dbReference>
<protein>
    <submittedName>
        <fullName evidence="2">Uncharacterized protein</fullName>
    </submittedName>
</protein>
<evidence type="ECO:0000313" key="2">
    <source>
        <dbReference type="EMBL" id="CAH1392461.1"/>
    </source>
</evidence>
<dbReference type="Proteomes" id="UP001152798">
    <property type="component" value="Chromosome 1"/>
</dbReference>
<sequence length="186" mass="20463">MSARQLAGSSGLSDQEAVLSKLLKRKVRSNSSISSKDEHDAHNTGVPENVVQSSNATNTPTAINSIPNVPVNNRTPASRGGTRPTYTVPISPKLHNMTYAQETCTKTTYYNTTPQFTTAQTTSVTPHYAISHNIAPQHTTQITNHQTSNISPHNVMHHNTIMRLLKLQILKLQIHLLNTLLLILQV</sequence>
<evidence type="ECO:0000313" key="3">
    <source>
        <dbReference type="Proteomes" id="UP001152798"/>
    </source>
</evidence>
<reference evidence="2" key="1">
    <citation type="submission" date="2022-01" db="EMBL/GenBank/DDBJ databases">
        <authorList>
            <person name="King R."/>
        </authorList>
    </citation>
    <scope>NUCLEOTIDE SEQUENCE</scope>
</reference>
<feature type="region of interest" description="Disordered" evidence="1">
    <location>
        <begin position="24"/>
        <end position="89"/>
    </location>
</feature>
<feature type="compositionally biased region" description="Polar residues" evidence="1">
    <location>
        <begin position="50"/>
        <end position="76"/>
    </location>
</feature>
<proteinExistence type="predicted"/>
<evidence type="ECO:0000256" key="1">
    <source>
        <dbReference type="SAM" id="MobiDB-lite"/>
    </source>
</evidence>